<proteinExistence type="inferred from homology"/>
<sequence length="340" mass="36525">MSTSAVKDESTVVAGVDLVDTELAATVRNGLEEVEKLLVTELSDGEEFLQEAALHLAKAGGKRFRPLFTILTGQLGPNPTDPALITAGTVVELVHLATLYHDDVMDEATMRRGAPSVNSRWGNNIAILAGDYLFAHASRLTSTLGPDAVRIIAETFAELVTGQMRETMGARESQDPVEHYLRVVWEKTGSLIAASGRFGGTFSGADTEHVERLARLGDAVGTAFQISDDIIDISSAAEQSGKTPGTDLREGVHTLPVLYALREDGAEGDRLRKLLAHPLQTDAEVDEALDLLARSRGMVLAKEKLQGYADIAYAELSKLPAGPANDALEHLVRYTIERVG</sequence>
<dbReference type="GO" id="GO:0008299">
    <property type="term" value="P:isoprenoid biosynthetic process"/>
    <property type="evidence" value="ECO:0007669"/>
    <property type="project" value="InterPro"/>
</dbReference>
<dbReference type="SUPFAM" id="SSF48576">
    <property type="entry name" value="Terpenoid synthases"/>
    <property type="match status" value="1"/>
</dbReference>
<comment type="pathway">
    <text evidence="2">Isoprenoid biosynthesis.</text>
</comment>
<dbReference type="PANTHER" id="PTHR12001:SF69">
    <property type="entry name" value="ALL TRANS-POLYPRENYL-DIPHOSPHATE SYNTHASE PDSS1"/>
    <property type="match status" value="1"/>
</dbReference>
<dbReference type="Proteomes" id="UP000323876">
    <property type="component" value="Unassembled WGS sequence"/>
</dbReference>
<evidence type="ECO:0000256" key="4">
    <source>
        <dbReference type="ARBA" id="ARBA00022679"/>
    </source>
</evidence>
<evidence type="ECO:0000256" key="1">
    <source>
        <dbReference type="ARBA" id="ARBA00001946"/>
    </source>
</evidence>
<evidence type="ECO:0000313" key="9">
    <source>
        <dbReference type="Proteomes" id="UP000323876"/>
    </source>
</evidence>
<dbReference type="GO" id="GO:0004659">
    <property type="term" value="F:prenyltransferase activity"/>
    <property type="evidence" value="ECO:0007669"/>
    <property type="project" value="InterPro"/>
</dbReference>
<dbReference type="InterPro" id="IPR000092">
    <property type="entry name" value="Polyprenyl_synt"/>
</dbReference>
<dbReference type="SFLD" id="SFLDS00005">
    <property type="entry name" value="Isoprenoid_Synthase_Type_I"/>
    <property type="match status" value="1"/>
</dbReference>
<comment type="caution">
    <text evidence="8">The sequence shown here is derived from an EMBL/GenBank/DDBJ whole genome shotgun (WGS) entry which is preliminary data.</text>
</comment>
<dbReference type="PANTHER" id="PTHR12001">
    <property type="entry name" value="GERANYLGERANYL PYROPHOSPHATE SYNTHASE"/>
    <property type="match status" value="1"/>
</dbReference>
<gene>
    <name evidence="8" type="ORF">F3087_00480</name>
</gene>
<dbReference type="GO" id="GO:0046872">
    <property type="term" value="F:metal ion binding"/>
    <property type="evidence" value="ECO:0007669"/>
    <property type="project" value="UniProtKB-KW"/>
</dbReference>
<dbReference type="InterPro" id="IPR008949">
    <property type="entry name" value="Isoprenoid_synthase_dom_sf"/>
</dbReference>
<comment type="similarity">
    <text evidence="3 7">Belongs to the FPP/GGPP synthase family.</text>
</comment>
<organism evidence="8 9">
    <name type="scientific">Nocardia colli</name>
    <dbReference type="NCBI Taxonomy" id="2545717"/>
    <lineage>
        <taxon>Bacteria</taxon>
        <taxon>Bacillati</taxon>
        <taxon>Actinomycetota</taxon>
        <taxon>Actinomycetes</taxon>
        <taxon>Mycobacteriales</taxon>
        <taxon>Nocardiaceae</taxon>
        <taxon>Nocardia</taxon>
    </lineage>
</organism>
<evidence type="ECO:0000256" key="3">
    <source>
        <dbReference type="ARBA" id="ARBA00006706"/>
    </source>
</evidence>
<evidence type="ECO:0000256" key="6">
    <source>
        <dbReference type="ARBA" id="ARBA00022842"/>
    </source>
</evidence>
<accession>A0A5N0ELG3</accession>
<dbReference type="OrthoDB" id="4497239at2"/>
<evidence type="ECO:0000256" key="5">
    <source>
        <dbReference type="ARBA" id="ARBA00022723"/>
    </source>
</evidence>
<dbReference type="PROSITE" id="PS00444">
    <property type="entry name" value="POLYPRENYL_SYNTHASE_2"/>
    <property type="match status" value="1"/>
</dbReference>
<protein>
    <submittedName>
        <fullName evidence="8">Polyprenyl synthetase family protein</fullName>
    </submittedName>
</protein>
<evidence type="ECO:0000256" key="7">
    <source>
        <dbReference type="RuleBase" id="RU004466"/>
    </source>
</evidence>
<evidence type="ECO:0000313" key="8">
    <source>
        <dbReference type="EMBL" id="KAA8889843.1"/>
    </source>
</evidence>
<dbReference type="SFLD" id="SFLDG01017">
    <property type="entry name" value="Polyprenyl_Transferase_Like"/>
    <property type="match status" value="1"/>
</dbReference>
<evidence type="ECO:0000256" key="2">
    <source>
        <dbReference type="ARBA" id="ARBA00005128"/>
    </source>
</evidence>
<keyword evidence="6" id="KW-0460">Magnesium</keyword>
<keyword evidence="9" id="KW-1185">Reference proteome</keyword>
<dbReference type="RefSeq" id="WP_150399762.1">
    <property type="nucleotide sequence ID" value="NZ_JBHJYQ010000006.1"/>
</dbReference>
<dbReference type="InterPro" id="IPR033749">
    <property type="entry name" value="Polyprenyl_synt_CS"/>
</dbReference>
<reference evidence="8 9" key="1">
    <citation type="submission" date="2019-09" db="EMBL/GenBank/DDBJ databases">
        <authorList>
            <person name="Wang X."/>
        </authorList>
    </citation>
    <scope>NUCLEOTIDE SEQUENCE [LARGE SCALE GENOMIC DNA]</scope>
    <source>
        <strain evidence="8 9">CICC 11023</strain>
    </source>
</reference>
<name>A0A5N0ELG3_9NOCA</name>
<dbReference type="AlphaFoldDB" id="A0A5N0ELG3"/>
<comment type="cofactor">
    <cofactor evidence="1">
        <name>Mg(2+)</name>
        <dbReference type="ChEBI" id="CHEBI:18420"/>
    </cofactor>
</comment>
<dbReference type="EMBL" id="VXLC01000001">
    <property type="protein sequence ID" value="KAA8889843.1"/>
    <property type="molecule type" value="Genomic_DNA"/>
</dbReference>
<dbReference type="Pfam" id="PF00348">
    <property type="entry name" value="polyprenyl_synt"/>
    <property type="match status" value="1"/>
</dbReference>
<dbReference type="Gene3D" id="1.10.600.10">
    <property type="entry name" value="Farnesyl Diphosphate Synthase"/>
    <property type="match status" value="1"/>
</dbReference>
<keyword evidence="4 7" id="KW-0808">Transferase</keyword>
<keyword evidence="5" id="KW-0479">Metal-binding</keyword>
<dbReference type="CDD" id="cd00685">
    <property type="entry name" value="Trans_IPPS_HT"/>
    <property type="match status" value="1"/>
</dbReference>